<dbReference type="AlphaFoldDB" id="A0A9W9HRR7"/>
<dbReference type="OrthoDB" id="25818at2759"/>
<name>A0A9W9HRR7_9EURO</name>
<dbReference type="EMBL" id="JAPQKO010000006">
    <property type="protein sequence ID" value="KAJ5155195.1"/>
    <property type="molecule type" value="Genomic_DNA"/>
</dbReference>
<evidence type="ECO:0000313" key="4">
    <source>
        <dbReference type="EMBL" id="KAJ5155195.1"/>
    </source>
</evidence>
<comment type="similarity">
    <text evidence="1">Belongs to the transferase hexapeptide repeat family.</text>
</comment>
<evidence type="ECO:0000259" key="3">
    <source>
        <dbReference type="SMART" id="SM01266"/>
    </source>
</evidence>
<dbReference type="Gene3D" id="2.160.10.10">
    <property type="entry name" value="Hexapeptide repeat proteins"/>
    <property type="match status" value="1"/>
</dbReference>
<comment type="caution">
    <text evidence="4">The sequence shown here is derived from an EMBL/GenBank/DDBJ whole genome shotgun (WGS) entry which is preliminary data.</text>
</comment>
<proteinExistence type="inferred from homology"/>
<keyword evidence="2" id="KW-0808">Transferase</keyword>
<sequence length="223" mass="24366">MATSQMSENKQRMARGELYHAFTPELEAERARCKVALRAYNAAVGNASRRETVRLWRELVGDDTPLPPQLPDASSDEKQFEDEPIVEGGIYMDYGTQVRLGKGVFVNAFSTWIDTSPITVGARTIFGPHVSLYSGTHPLDPELRNGLKGPESGKPIHIGEDCWIAGNVTILAGVTIGRGSTVGASSVVTRDVPPFHLVAGNPARIIRKIDTKMDPEQRVKKAE</sequence>
<dbReference type="InterPro" id="IPR018357">
    <property type="entry name" value="Hexapep_transf_CS"/>
</dbReference>
<dbReference type="Pfam" id="PF12464">
    <property type="entry name" value="Mac"/>
    <property type="match status" value="1"/>
</dbReference>
<gene>
    <name evidence="4" type="ORF">N7492_007998</name>
</gene>
<dbReference type="CDD" id="cd03357">
    <property type="entry name" value="LbH_MAT_GAT"/>
    <property type="match status" value="1"/>
</dbReference>
<evidence type="ECO:0000313" key="5">
    <source>
        <dbReference type="Proteomes" id="UP001146351"/>
    </source>
</evidence>
<dbReference type="Pfam" id="PF00132">
    <property type="entry name" value="Hexapep"/>
    <property type="match status" value="1"/>
</dbReference>
<evidence type="ECO:0000256" key="1">
    <source>
        <dbReference type="ARBA" id="ARBA00007274"/>
    </source>
</evidence>
<reference evidence="4" key="2">
    <citation type="journal article" date="2023" name="IMA Fungus">
        <title>Comparative genomic study of the Penicillium genus elucidates a diverse pangenome and 15 lateral gene transfer events.</title>
        <authorList>
            <person name="Petersen C."/>
            <person name="Sorensen T."/>
            <person name="Nielsen M.R."/>
            <person name="Sondergaard T.E."/>
            <person name="Sorensen J.L."/>
            <person name="Fitzpatrick D.A."/>
            <person name="Frisvad J.C."/>
            <person name="Nielsen K.L."/>
        </authorList>
    </citation>
    <scope>NUCLEOTIDE SEQUENCE</scope>
    <source>
        <strain evidence="4">IBT 21917</strain>
    </source>
</reference>
<organism evidence="4 5">
    <name type="scientific">Penicillium capsulatum</name>
    <dbReference type="NCBI Taxonomy" id="69766"/>
    <lineage>
        <taxon>Eukaryota</taxon>
        <taxon>Fungi</taxon>
        <taxon>Dikarya</taxon>
        <taxon>Ascomycota</taxon>
        <taxon>Pezizomycotina</taxon>
        <taxon>Eurotiomycetes</taxon>
        <taxon>Eurotiomycetidae</taxon>
        <taxon>Eurotiales</taxon>
        <taxon>Aspergillaceae</taxon>
        <taxon>Penicillium</taxon>
    </lineage>
</organism>
<dbReference type="InterPro" id="IPR001451">
    <property type="entry name" value="Hexapep"/>
</dbReference>
<dbReference type="InterPro" id="IPR024688">
    <property type="entry name" value="Mac_dom"/>
</dbReference>
<keyword evidence="5" id="KW-1185">Reference proteome</keyword>
<dbReference type="InterPro" id="IPR011004">
    <property type="entry name" value="Trimer_LpxA-like_sf"/>
</dbReference>
<accession>A0A9W9HRR7</accession>
<protein>
    <submittedName>
        <fullName evidence="4">Acetyltransferase</fullName>
    </submittedName>
</protein>
<reference evidence="4" key="1">
    <citation type="submission" date="2022-11" db="EMBL/GenBank/DDBJ databases">
        <authorList>
            <person name="Petersen C."/>
        </authorList>
    </citation>
    <scope>NUCLEOTIDE SEQUENCE</scope>
    <source>
        <strain evidence="4">IBT 21917</strain>
    </source>
</reference>
<dbReference type="SMART" id="SM01266">
    <property type="entry name" value="Mac"/>
    <property type="match status" value="1"/>
</dbReference>
<dbReference type="PANTHER" id="PTHR23416">
    <property type="entry name" value="SIALIC ACID SYNTHASE-RELATED"/>
    <property type="match status" value="1"/>
</dbReference>
<dbReference type="SUPFAM" id="SSF51161">
    <property type="entry name" value="Trimeric LpxA-like enzymes"/>
    <property type="match status" value="1"/>
</dbReference>
<dbReference type="InterPro" id="IPR051159">
    <property type="entry name" value="Hexapeptide_acetyltransf"/>
</dbReference>
<dbReference type="PROSITE" id="PS00101">
    <property type="entry name" value="HEXAPEP_TRANSFERASES"/>
    <property type="match status" value="1"/>
</dbReference>
<dbReference type="GO" id="GO:0016407">
    <property type="term" value="F:acetyltransferase activity"/>
    <property type="evidence" value="ECO:0007669"/>
    <property type="project" value="InterPro"/>
</dbReference>
<dbReference type="PANTHER" id="PTHR23416:SF54">
    <property type="entry name" value="ACETYLTRANSFERASE, CYSE_LACA_LPXA_NODL FAMILY (AFU_ORTHOLOGUE AFUA_2G08430)-RELATED"/>
    <property type="match status" value="1"/>
</dbReference>
<evidence type="ECO:0000256" key="2">
    <source>
        <dbReference type="ARBA" id="ARBA00022679"/>
    </source>
</evidence>
<feature type="domain" description="Maltose/galactoside acetyltransferase" evidence="3">
    <location>
        <begin position="10"/>
        <end position="65"/>
    </location>
</feature>
<dbReference type="GO" id="GO:0008374">
    <property type="term" value="F:O-acyltransferase activity"/>
    <property type="evidence" value="ECO:0007669"/>
    <property type="project" value="TreeGrafter"/>
</dbReference>
<dbReference type="Proteomes" id="UP001146351">
    <property type="component" value="Unassembled WGS sequence"/>
</dbReference>